<evidence type="ECO:0000256" key="8">
    <source>
        <dbReference type="ARBA" id="ARBA00022679"/>
    </source>
</evidence>
<keyword evidence="17" id="KW-1185">Reference proteome</keyword>
<dbReference type="RefSeq" id="WP_048094013.1">
    <property type="nucleotide sequence ID" value="NZ_JMIY01000008.1"/>
</dbReference>
<dbReference type="PIRSF" id="PIRSF005758">
    <property type="entry name" value="Shikimt_kin_arch"/>
    <property type="match status" value="1"/>
</dbReference>
<feature type="binding site" evidence="14">
    <location>
        <begin position="84"/>
        <end position="94"/>
    </location>
    <ligand>
        <name>ATP</name>
        <dbReference type="ChEBI" id="CHEBI:30616"/>
    </ligand>
</feature>
<keyword evidence="9 14" id="KW-0547">Nucleotide-binding</keyword>
<dbReference type="EMBL" id="JMIY01000008">
    <property type="protein sequence ID" value="KCZ70485.1"/>
    <property type="molecule type" value="Genomic_DNA"/>
</dbReference>
<evidence type="ECO:0000256" key="7">
    <source>
        <dbReference type="ARBA" id="ARBA00022605"/>
    </source>
</evidence>
<dbReference type="HAMAP" id="MF_00370">
    <property type="entry name" value="Shik_kinase_arch"/>
    <property type="match status" value="1"/>
</dbReference>
<keyword evidence="12 14" id="KW-0057">Aromatic amino acid biosynthesis</keyword>
<proteinExistence type="inferred from homology"/>
<dbReference type="GO" id="GO:0009073">
    <property type="term" value="P:aromatic amino acid family biosynthetic process"/>
    <property type="evidence" value="ECO:0007669"/>
    <property type="project" value="UniProtKB-KW"/>
</dbReference>
<dbReference type="OrthoDB" id="9602at2157"/>
<dbReference type="UniPathway" id="UPA00053">
    <property type="reaction ID" value="UER00088"/>
</dbReference>
<evidence type="ECO:0000256" key="4">
    <source>
        <dbReference type="ARBA" id="ARBA00012154"/>
    </source>
</evidence>
<keyword evidence="6 14" id="KW-0963">Cytoplasm</keyword>
<evidence type="ECO:0000256" key="1">
    <source>
        <dbReference type="ARBA" id="ARBA00004496"/>
    </source>
</evidence>
<keyword evidence="10 14" id="KW-0418">Kinase</keyword>
<organism evidence="16 17">
    <name type="scientific">Candidatus Methanoperedens nitratireducens</name>
    <dbReference type="NCBI Taxonomy" id="1392998"/>
    <lineage>
        <taxon>Archaea</taxon>
        <taxon>Methanobacteriati</taxon>
        <taxon>Methanobacteriota</taxon>
        <taxon>Stenosarchaea group</taxon>
        <taxon>Methanomicrobia</taxon>
        <taxon>Methanosarcinales</taxon>
        <taxon>ANME-2 cluster</taxon>
        <taxon>Candidatus Methanoperedentaceae</taxon>
        <taxon>Candidatus Methanoperedens</taxon>
    </lineage>
</organism>
<dbReference type="PANTHER" id="PTHR20861">
    <property type="entry name" value="HOMOSERINE/4-DIPHOSPHOCYTIDYL-2-C-METHYL-D-ERYTHRITOL KINASE"/>
    <property type="match status" value="1"/>
</dbReference>
<dbReference type="InterPro" id="IPR014721">
    <property type="entry name" value="Ribsml_uS5_D2-typ_fold_subgr"/>
</dbReference>
<evidence type="ECO:0000256" key="10">
    <source>
        <dbReference type="ARBA" id="ARBA00022777"/>
    </source>
</evidence>
<keyword evidence="11 14" id="KW-0067">ATP-binding</keyword>
<evidence type="ECO:0000256" key="14">
    <source>
        <dbReference type="HAMAP-Rule" id="MF_00370"/>
    </source>
</evidence>
<comment type="catalytic activity">
    <reaction evidence="13 14">
        <text>shikimate + ATP = 3-phosphoshikimate + ADP + H(+)</text>
        <dbReference type="Rhea" id="RHEA:13121"/>
        <dbReference type="ChEBI" id="CHEBI:15378"/>
        <dbReference type="ChEBI" id="CHEBI:30616"/>
        <dbReference type="ChEBI" id="CHEBI:36208"/>
        <dbReference type="ChEBI" id="CHEBI:145989"/>
        <dbReference type="ChEBI" id="CHEBI:456216"/>
        <dbReference type="EC" id="2.7.1.71"/>
    </reaction>
</comment>
<dbReference type="GO" id="GO:0004765">
    <property type="term" value="F:shikimate kinase activity"/>
    <property type="evidence" value="ECO:0007669"/>
    <property type="project" value="UniProtKB-UniRule"/>
</dbReference>
<name>A0A062V529_9EURY</name>
<evidence type="ECO:0000259" key="15">
    <source>
        <dbReference type="Pfam" id="PF00288"/>
    </source>
</evidence>
<comment type="similarity">
    <text evidence="3 14">Belongs to the GHMP kinase family. Archaeal shikimate kinase subfamily.</text>
</comment>
<dbReference type="PANTHER" id="PTHR20861:SF3">
    <property type="entry name" value="SHIKIMATE KINASE"/>
    <property type="match status" value="1"/>
</dbReference>
<dbReference type="InterPro" id="IPR006204">
    <property type="entry name" value="GHMP_kinase_N_dom"/>
</dbReference>
<dbReference type="GO" id="GO:0008652">
    <property type="term" value="P:amino acid biosynthetic process"/>
    <property type="evidence" value="ECO:0007669"/>
    <property type="project" value="UniProtKB-KW"/>
</dbReference>
<dbReference type="GO" id="GO:0009423">
    <property type="term" value="P:chorismate biosynthetic process"/>
    <property type="evidence" value="ECO:0007669"/>
    <property type="project" value="UniProtKB-UniRule"/>
</dbReference>
<accession>A0A062V529</accession>
<dbReference type="InterPro" id="IPR010189">
    <property type="entry name" value="SK_arc"/>
</dbReference>
<dbReference type="GO" id="GO:0005524">
    <property type="term" value="F:ATP binding"/>
    <property type="evidence" value="ECO:0007669"/>
    <property type="project" value="UniProtKB-UniRule"/>
</dbReference>
<evidence type="ECO:0000256" key="3">
    <source>
        <dbReference type="ARBA" id="ARBA00010202"/>
    </source>
</evidence>
<evidence type="ECO:0000256" key="9">
    <source>
        <dbReference type="ARBA" id="ARBA00022741"/>
    </source>
</evidence>
<evidence type="ECO:0000313" key="16">
    <source>
        <dbReference type="EMBL" id="KCZ70485.1"/>
    </source>
</evidence>
<dbReference type="InterPro" id="IPR020568">
    <property type="entry name" value="Ribosomal_Su5_D2-typ_SF"/>
</dbReference>
<evidence type="ECO:0000256" key="12">
    <source>
        <dbReference type="ARBA" id="ARBA00023141"/>
    </source>
</evidence>
<feature type="domain" description="GHMP kinase N-terminal" evidence="15">
    <location>
        <begin position="57"/>
        <end position="145"/>
    </location>
</feature>
<sequence length="286" mass="30120">MKQSGYACAYGAGTIINAIATWKGAAFGIDLRTEAEVILTDSKKIQGYIEGGGDTSLIERCVELILLRFGAGFGAEVTTKSEVPISSGLKSSSAAANAAVLATLDALGEKLEPIEAVRIGVQAALDSKVTITGAFDDACASMLGGFVITDNRKKELIKRVERDFEVLILAPEQKKPSPASVARSRFIAPWVDLAYREAISGNYERAMTLNGFLYCAALGFSTEPMMAALELGIEGTGLSGTGPAYTAIGNPDLLDQLEPVWRGMGGKVIRTKVNNTGVNNGVKTCS</sequence>
<evidence type="ECO:0000313" key="17">
    <source>
        <dbReference type="Proteomes" id="UP000027153"/>
    </source>
</evidence>
<evidence type="ECO:0000256" key="5">
    <source>
        <dbReference type="ARBA" id="ARBA00013853"/>
    </source>
</evidence>
<dbReference type="NCBIfam" id="TIGR01920">
    <property type="entry name" value="Shik_kin_archae"/>
    <property type="match status" value="1"/>
</dbReference>
<evidence type="ECO:0000256" key="6">
    <source>
        <dbReference type="ARBA" id="ARBA00022490"/>
    </source>
</evidence>
<dbReference type="EC" id="2.7.1.71" evidence="4 14"/>
<comment type="pathway">
    <text evidence="2 14">Metabolic intermediate biosynthesis; chorismate biosynthesis; chorismate from D-erythrose 4-phosphate and phosphoenolpyruvate: step 5/7.</text>
</comment>
<dbReference type="SUPFAM" id="SSF54211">
    <property type="entry name" value="Ribosomal protein S5 domain 2-like"/>
    <property type="match status" value="1"/>
</dbReference>
<keyword evidence="7 14" id="KW-0028">Amino-acid biosynthesis</keyword>
<dbReference type="PATRIC" id="fig|1392998.3.peg.3392"/>
<dbReference type="Proteomes" id="UP000027153">
    <property type="component" value="Unassembled WGS sequence"/>
</dbReference>
<dbReference type="AlphaFoldDB" id="A0A062V529"/>
<evidence type="ECO:0000256" key="11">
    <source>
        <dbReference type="ARBA" id="ARBA00022840"/>
    </source>
</evidence>
<protein>
    <recommendedName>
        <fullName evidence="5 14">Shikimate kinase</fullName>
        <shortName evidence="14">SK</shortName>
        <ecNumber evidence="4 14">2.7.1.71</ecNumber>
    </recommendedName>
</protein>
<dbReference type="Gene3D" id="3.30.230.10">
    <property type="match status" value="1"/>
</dbReference>
<comment type="caution">
    <text evidence="16">The sequence shown here is derived from an EMBL/GenBank/DDBJ whole genome shotgun (WGS) entry which is preliminary data.</text>
</comment>
<evidence type="ECO:0000256" key="13">
    <source>
        <dbReference type="ARBA" id="ARBA00048567"/>
    </source>
</evidence>
<keyword evidence="8 14" id="KW-0808">Transferase</keyword>
<comment type="subcellular location">
    <subcellularLocation>
        <location evidence="1 14">Cytoplasm</location>
    </subcellularLocation>
</comment>
<reference evidence="16 17" key="1">
    <citation type="journal article" date="2013" name="Nature">
        <title>Anaerobic oxidation of methane coupled to nitrate reduction in a novel archaeal lineage.</title>
        <authorList>
            <person name="Haroon M.F."/>
            <person name="Hu S."/>
            <person name="Shi Y."/>
            <person name="Imelfort M."/>
            <person name="Keller J."/>
            <person name="Hugenholtz P."/>
            <person name="Yuan Z."/>
            <person name="Tyson G.W."/>
        </authorList>
    </citation>
    <scope>NUCLEOTIDE SEQUENCE [LARGE SCALE GENOMIC DNA]</scope>
    <source>
        <strain evidence="16 17">ANME-2d</strain>
    </source>
</reference>
<dbReference type="GO" id="GO:0005737">
    <property type="term" value="C:cytoplasm"/>
    <property type="evidence" value="ECO:0007669"/>
    <property type="project" value="UniProtKB-SubCell"/>
</dbReference>
<evidence type="ECO:0000256" key="2">
    <source>
        <dbReference type="ARBA" id="ARBA00004842"/>
    </source>
</evidence>
<gene>
    <name evidence="14" type="primary">aroK</name>
    <name evidence="16" type="ORF">ANME2D_03400</name>
</gene>
<dbReference type="Pfam" id="PF00288">
    <property type="entry name" value="GHMP_kinases_N"/>
    <property type="match status" value="1"/>
</dbReference>